<sequence>LQPCLTTTSSPCAFGSNPNSRELNGERVVLVTDFQDHTPEGANYVLPAAVIVSAMQQGISALATGRKNDSSGCHVELAGADNNHMRVSMKLKALSKLTAKYEFYLAPVRMARIDLLKSKIHDFQDEFMVKFQELQDELENNSTNTKRRAVKHCASRKQGASSGPYIKADCTRVGIRFYDFEYQ</sequence>
<protein>
    <submittedName>
        <fullName evidence="1">Uncharacterized protein</fullName>
    </submittedName>
</protein>
<dbReference type="AlphaFoldDB" id="A0A6A4XQV1"/>
<organism evidence="1">
    <name type="scientific">Aphanomyces stellatus</name>
    <dbReference type="NCBI Taxonomy" id="120398"/>
    <lineage>
        <taxon>Eukaryota</taxon>
        <taxon>Sar</taxon>
        <taxon>Stramenopiles</taxon>
        <taxon>Oomycota</taxon>
        <taxon>Saprolegniomycetes</taxon>
        <taxon>Saprolegniales</taxon>
        <taxon>Verrucalvaceae</taxon>
        <taxon>Aphanomyces</taxon>
    </lineage>
</organism>
<comment type="caution">
    <text evidence="1">The sequence shown here is derived from an EMBL/GenBank/DDBJ whole genome shotgun (WGS) entry which is preliminary data.</text>
</comment>
<feature type="non-terminal residue" evidence="1">
    <location>
        <position position="1"/>
    </location>
</feature>
<reference evidence="1" key="1">
    <citation type="submission" date="2019-06" db="EMBL/GenBank/DDBJ databases">
        <title>Genomics analysis of Aphanomyces spp. identifies a new class of oomycete effector associated with host adaptation.</title>
        <authorList>
            <person name="Gaulin E."/>
        </authorList>
    </citation>
    <scope>NUCLEOTIDE SEQUENCE</scope>
    <source>
        <strain evidence="1">CBS 578.67</strain>
    </source>
</reference>
<dbReference type="EMBL" id="VJMH01007211">
    <property type="protein sequence ID" value="KAF0685217.1"/>
    <property type="molecule type" value="Genomic_DNA"/>
</dbReference>
<accession>A0A6A4XQV1</accession>
<proteinExistence type="predicted"/>
<gene>
    <name evidence="1" type="ORF">As57867_022776</name>
</gene>
<name>A0A6A4XQV1_9STRA</name>
<evidence type="ECO:0000313" key="1">
    <source>
        <dbReference type="EMBL" id="KAF0685217.1"/>
    </source>
</evidence>